<reference evidence="3" key="1">
    <citation type="submission" date="2016-11" db="UniProtKB">
        <authorList>
            <consortium name="WormBaseParasite"/>
        </authorList>
    </citation>
    <scope>IDENTIFICATION</scope>
</reference>
<protein>
    <submittedName>
        <fullName evidence="3">Uncharacterized protein</fullName>
    </submittedName>
</protein>
<organism evidence="2 3">
    <name type="scientific">Meloidogyne hapla</name>
    <name type="common">Root-knot nematode worm</name>
    <dbReference type="NCBI Taxonomy" id="6305"/>
    <lineage>
        <taxon>Eukaryota</taxon>
        <taxon>Metazoa</taxon>
        <taxon>Ecdysozoa</taxon>
        <taxon>Nematoda</taxon>
        <taxon>Chromadorea</taxon>
        <taxon>Rhabditida</taxon>
        <taxon>Tylenchina</taxon>
        <taxon>Tylenchomorpha</taxon>
        <taxon>Tylenchoidea</taxon>
        <taxon>Meloidogynidae</taxon>
        <taxon>Meloidogyninae</taxon>
        <taxon>Meloidogyne</taxon>
    </lineage>
</organism>
<proteinExistence type="predicted"/>
<dbReference type="AlphaFoldDB" id="A0A1I8BCK7"/>
<evidence type="ECO:0000256" key="1">
    <source>
        <dbReference type="SAM" id="Coils"/>
    </source>
</evidence>
<evidence type="ECO:0000313" key="3">
    <source>
        <dbReference type="WBParaSite" id="MhA1_Contig1836.frz3.gene4"/>
    </source>
</evidence>
<keyword evidence="2" id="KW-1185">Reference proteome</keyword>
<accession>A0A1I8BCK7</accession>
<dbReference type="WBParaSite" id="MhA1_Contig1836.frz3.gene4">
    <property type="protein sequence ID" value="MhA1_Contig1836.frz3.gene4"/>
    <property type="gene ID" value="MhA1_Contig1836.frz3.gene4"/>
</dbReference>
<feature type="coiled-coil region" evidence="1">
    <location>
        <begin position="112"/>
        <end position="139"/>
    </location>
</feature>
<dbReference type="Proteomes" id="UP000095281">
    <property type="component" value="Unplaced"/>
</dbReference>
<name>A0A1I8BCK7_MELHA</name>
<evidence type="ECO:0000313" key="2">
    <source>
        <dbReference type="Proteomes" id="UP000095281"/>
    </source>
</evidence>
<keyword evidence="1" id="KW-0175">Coiled coil</keyword>
<sequence>MFNNLIEKDAQFFEECVEEYKDNNEQKLDKENDIIKEARERFNASYRIKSELDFDIIREILIVKEDCKYISENFTKFQKSIEKDCEELREVFYKFGGNYTGFFEEEIKFVYLDNLIKEVEAEEEMKEILKRKAEETEIKMSLEE</sequence>